<keyword evidence="3" id="KW-1185">Reference proteome</keyword>
<reference evidence="2 3" key="1">
    <citation type="journal article" date="2016" name="Environ. Microbiol.">
        <title>New Methyloceanibacter diversity from North Sea sediments includes methanotroph containing solely the soluble methane monooxygenase.</title>
        <authorList>
            <person name="Vekeman B."/>
            <person name="Kerckhof F.M."/>
            <person name="Cremers G."/>
            <person name="de Vos P."/>
            <person name="Vandamme P."/>
            <person name="Boon N."/>
            <person name="Op den Camp H.J."/>
            <person name="Heylen K."/>
        </authorList>
    </citation>
    <scope>NUCLEOTIDE SEQUENCE [LARGE SCALE GENOMIC DNA]</scope>
    <source>
        <strain evidence="2 3">R-67177</strain>
    </source>
</reference>
<protein>
    <submittedName>
        <fullName evidence="2">Uncharacterized protein</fullName>
    </submittedName>
</protein>
<sequence>MDLKGFDLEHWWKMLAGFGAVMAVAAVTVKLIPIFFIGSGLFLIGLGEWINHPYREGMVPGYKISGHPRVNHLSGWLLDLIGFALAVFGMAKLLQSENLLNL</sequence>
<dbReference type="OrthoDB" id="1361529at28211"/>
<feature type="transmembrane region" description="Helical" evidence="1">
    <location>
        <begin position="73"/>
        <end position="94"/>
    </location>
</feature>
<proteinExistence type="predicted"/>
<evidence type="ECO:0000313" key="2">
    <source>
        <dbReference type="EMBL" id="ODS01541.1"/>
    </source>
</evidence>
<keyword evidence="1" id="KW-0812">Transmembrane</keyword>
<keyword evidence="1" id="KW-1133">Transmembrane helix</keyword>
<dbReference type="Proteomes" id="UP000095042">
    <property type="component" value="Unassembled WGS sequence"/>
</dbReference>
<dbReference type="EMBL" id="LPWD01000426">
    <property type="protein sequence ID" value="ODS01541.1"/>
    <property type="molecule type" value="Genomic_DNA"/>
</dbReference>
<evidence type="ECO:0000256" key="1">
    <source>
        <dbReference type="SAM" id="Phobius"/>
    </source>
</evidence>
<organism evidence="2 3">
    <name type="scientific">Methyloceanibacter marginalis</name>
    <dbReference type="NCBI Taxonomy" id="1774971"/>
    <lineage>
        <taxon>Bacteria</taxon>
        <taxon>Pseudomonadati</taxon>
        <taxon>Pseudomonadota</taxon>
        <taxon>Alphaproteobacteria</taxon>
        <taxon>Hyphomicrobiales</taxon>
        <taxon>Hyphomicrobiaceae</taxon>
        <taxon>Methyloceanibacter</taxon>
    </lineage>
</organism>
<evidence type="ECO:0000313" key="3">
    <source>
        <dbReference type="Proteomes" id="UP000095042"/>
    </source>
</evidence>
<accession>A0A1E3W6Y2</accession>
<dbReference type="AlphaFoldDB" id="A0A1E3W6Y2"/>
<dbReference type="RefSeq" id="WP_069624840.1">
    <property type="nucleotide sequence ID" value="NZ_LPWD01000426.1"/>
</dbReference>
<comment type="caution">
    <text evidence="2">The sequence shown here is derived from an EMBL/GenBank/DDBJ whole genome shotgun (WGS) entry which is preliminary data.</text>
</comment>
<name>A0A1E3W6Y2_9HYPH</name>
<feature type="transmembrane region" description="Helical" evidence="1">
    <location>
        <begin position="20"/>
        <end position="46"/>
    </location>
</feature>
<keyword evidence="1" id="KW-0472">Membrane</keyword>
<gene>
    <name evidence="2" type="ORF">AUC71_03095</name>
</gene>